<feature type="transmembrane region" description="Helical" evidence="2">
    <location>
        <begin position="108"/>
        <end position="126"/>
    </location>
</feature>
<sequence>MKGWEALRAFAVANGKPLHPFFEIAAGVVLIIHYMAYLGTNKIRAIGFILMSIATLAIIDSFFPLELWTNIAWAVVAGLGWLVVLHLRQLRDRHFNSWSALAERPFELAVPAVIVIGLLMLAGIAVPRAPVLLEDPYTLWLQARNKEVPAFSGEGGYIGGGDSDGTGSGGLVQVRLRTKRRQDRRRLRIRLFARHDGGHEPEGLLARRDEGDLYRSGMDRPQRHGDDTRVAWRRRIAGGQTYARGDRNERGYADVPYFAQRPASRPVRRGSDRRPCRMAGGERQRQTDMEQGRAGA</sequence>
<organism evidence="3 4">
    <name type="scientific">Cohnella rhizosphaerae</name>
    <dbReference type="NCBI Taxonomy" id="1457232"/>
    <lineage>
        <taxon>Bacteria</taxon>
        <taxon>Bacillati</taxon>
        <taxon>Bacillota</taxon>
        <taxon>Bacilli</taxon>
        <taxon>Bacillales</taxon>
        <taxon>Paenibacillaceae</taxon>
        <taxon>Cohnella</taxon>
    </lineage>
</organism>
<evidence type="ECO:0000313" key="3">
    <source>
        <dbReference type="EMBL" id="MDG0812065.1"/>
    </source>
</evidence>
<keyword evidence="2" id="KW-0812">Transmembrane</keyword>
<feature type="transmembrane region" description="Helical" evidence="2">
    <location>
        <begin position="20"/>
        <end position="38"/>
    </location>
</feature>
<accession>A0A9X4QUT9</accession>
<name>A0A9X4QUT9_9BACL</name>
<evidence type="ECO:0000256" key="1">
    <source>
        <dbReference type="SAM" id="MobiDB-lite"/>
    </source>
</evidence>
<feature type="region of interest" description="Disordered" evidence="1">
    <location>
        <begin position="261"/>
        <end position="296"/>
    </location>
</feature>
<keyword evidence="2" id="KW-1133">Transmembrane helix</keyword>
<proteinExistence type="predicted"/>
<feature type="transmembrane region" description="Helical" evidence="2">
    <location>
        <begin position="45"/>
        <end position="65"/>
    </location>
</feature>
<dbReference type="Proteomes" id="UP001153404">
    <property type="component" value="Unassembled WGS sequence"/>
</dbReference>
<dbReference type="EMBL" id="JAPDIA010000008">
    <property type="protein sequence ID" value="MDG0812065.1"/>
    <property type="molecule type" value="Genomic_DNA"/>
</dbReference>
<evidence type="ECO:0000256" key="2">
    <source>
        <dbReference type="SAM" id="Phobius"/>
    </source>
</evidence>
<dbReference type="AlphaFoldDB" id="A0A9X4QUT9"/>
<feature type="transmembrane region" description="Helical" evidence="2">
    <location>
        <begin position="71"/>
        <end position="87"/>
    </location>
</feature>
<dbReference type="RefSeq" id="WP_277535163.1">
    <property type="nucleotide sequence ID" value="NZ_JAPDIA010000008.1"/>
</dbReference>
<protein>
    <submittedName>
        <fullName evidence="3">Uncharacterized protein</fullName>
    </submittedName>
</protein>
<keyword evidence="2" id="KW-0472">Membrane</keyword>
<gene>
    <name evidence="3" type="ORF">OMP40_23905</name>
</gene>
<feature type="compositionally biased region" description="Basic and acidic residues" evidence="1">
    <location>
        <begin position="269"/>
        <end position="296"/>
    </location>
</feature>
<comment type="caution">
    <text evidence="3">The sequence shown here is derived from an EMBL/GenBank/DDBJ whole genome shotgun (WGS) entry which is preliminary data.</text>
</comment>
<evidence type="ECO:0000313" key="4">
    <source>
        <dbReference type="Proteomes" id="UP001153404"/>
    </source>
</evidence>
<keyword evidence="4" id="KW-1185">Reference proteome</keyword>
<reference evidence="3" key="1">
    <citation type="submission" date="2022-10" db="EMBL/GenBank/DDBJ databases">
        <title>Comparative genomic analysis of Cohnella hashimotonis sp. nov., isolated from the International Space Station.</title>
        <authorList>
            <person name="Simpson A."/>
            <person name="Venkateswaran K."/>
        </authorList>
    </citation>
    <scope>NUCLEOTIDE SEQUENCE</scope>
    <source>
        <strain evidence="3">DSM 28161</strain>
    </source>
</reference>